<dbReference type="InterPro" id="IPR003958">
    <property type="entry name" value="CBFA_NFYB_domain"/>
</dbReference>
<dbReference type="CDD" id="cd22929">
    <property type="entry name" value="HFD_POLE4-like"/>
    <property type="match status" value="1"/>
</dbReference>
<evidence type="ECO:0000259" key="4">
    <source>
        <dbReference type="PROSITE" id="PS50118"/>
    </source>
</evidence>
<dbReference type="InterPro" id="IPR050342">
    <property type="entry name" value="HMGB"/>
</dbReference>
<dbReference type="InterPro" id="IPR009072">
    <property type="entry name" value="Histone-fold"/>
</dbReference>
<evidence type="ECO:0000256" key="2">
    <source>
        <dbReference type="PROSITE-ProRule" id="PRU00267"/>
    </source>
</evidence>
<dbReference type="EMBL" id="BSXW01000051">
    <property type="protein sequence ID" value="GMF10666.1"/>
    <property type="molecule type" value="Genomic_DNA"/>
</dbReference>
<dbReference type="Gene3D" id="1.10.30.10">
    <property type="entry name" value="High mobility group box domain"/>
    <property type="match status" value="1"/>
</dbReference>
<dbReference type="GO" id="GO:0005634">
    <property type="term" value="C:nucleus"/>
    <property type="evidence" value="ECO:0007669"/>
    <property type="project" value="UniProtKB-UniRule"/>
</dbReference>
<sequence length="289" mass="31440">MSPSSTIPSTSSLTDTASLGAWRLAGAASTLLLPLPPIVGMECSAVVQKAIVGGPVSDRSRYAPFVRNCLLAAQATAMALVKKPQSSYLLFCNERRKQVMEAHPGARIGDIQKIISAQWKELAPEQKDVYVQLAAKDKARYQQELLDNPQVSAEPSAEDSAARDANACVYPLGRVRKIVQIDPDIGKVSKDALIAIAKASFLGTKSYEQALYRNKRQVKASDVTRSIQTTASLDWLREDFPDVKPTRADIAAESKVRKDQEKEKKPLPDSAAFFKPRTAVEANGAANEE</sequence>
<dbReference type="OrthoDB" id="1919336at2759"/>
<name>A0A9W6TE03_9STRA</name>
<dbReference type="SUPFAM" id="SSF47095">
    <property type="entry name" value="HMG-box"/>
    <property type="match status" value="1"/>
</dbReference>
<evidence type="ECO:0000313" key="6">
    <source>
        <dbReference type="Proteomes" id="UP001165083"/>
    </source>
</evidence>
<proteinExistence type="predicted"/>
<organism evidence="5 6">
    <name type="scientific">Phytophthora lilii</name>
    <dbReference type="NCBI Taxonomy" id="2077276"/>
    <lineage>
        <taxon>Eukaryota</taxon>
        <taxon>Sar</taxon>
        <taxon>Stramenopiles</taxon>
        <taxon>Oomycota</taxon>
        <taxon>Peronosporomycetes</taxon>
        <taxon>Peronosporales</taxon>
        <taxon>Peronosporaceae</taxon>
        <taxon>Phytophthora</taxon>
    </lineage>
</organism>
<dbReference type="GO" id="GO:0003677">
    <property type="term" value="F:DNA binding"/>
    <property type="evidence" value="ECO:0007669"/>
    <property type="project" value="UniProtKB-UniRule"/>
</dbReference>
<dbReference type="SUPFAM" id="SSF47113">
    <property type="entry name" value="Histone-fold"/>
    <property type="match status" value="1"/>
</dbReference>
<gene>
    <name evidence="5" type="ORF">Plil01_000144600</name>
</gene>
<dbReference type="InterPro" id="IPR009071">
    <property type="entry name" value="HMG_box_dom"/>
</dbReference>
<keyword evidence="2" id="KW-0539">Nucleus</keyword>
<dbReference type="CDD" id="cd00084">
    <property type="entry name" value="HMG-box_SF"/>
    <property type="match status" value="1"/>
</dbReference>
<dbReference type="PROSITE" id="PS50118">
    <property type="entry name" value="HMG_BOX_2"/>
    <property type="match status" value="1"/>
</dbReference>
<dbReference type="Pfam" id="PF00808">
    <property type="entry name" value="CBFD_NFYB_HMF"/>
    <property type="match status" value="1"/>
</dbReference>
<dbReference type="PANTHER" id="PTHR48112:SF15">
    <property type="entry name" value="HMG BOX DOMAIN-CONTAINING PROTEIN"/>
    <property type="match status" value="1"/>
</dbReference>
<accession>A0A9W6TE03</accession>
<keyword evidence="1 2" id="KW-0238">DNA-binding</keyword>
<evidence type="ECO:0000313" key="5">
    <source>
        <dbReference type="EMBL" id="GMF10666.1"/>
    </source>
</evidence>
<dbReference type="Gene3D" id="1.10.20.10">
    <property type="entry name" value="Histone, subunit A"/>
    <property type="match status" value="1"/>
</dbReference>
<feature type="DNA-binding region" description="HMG box" evidence="2">
    <location>
        <begin position="81"/>
        <end position="149"/>
    </location>
</feature>
<dbReference type="GO" id="GO:0046982">
    <property type="term" value="F:protein heterodimerization activity"/>
    <property type="evidence" value="ECO:0007669"/>
    <property type="project" value="InterPro"/>
</dbReference>
<dbReference type="InterPro" id="IPR036910">
    <property type="entry name" value="HMG_box_dom_sf"/>
</dbReference>
<dbReference type="SMART" id="SM00398">
    <property type="entry name" value="HMG"/>
    <property type="match status" value="1"/>
</dbReference>
<keyword evidence="6" id="KW-1185">Reference proteome</keyword>
<protein>
    <submittedName>
        <fullName evidence="5">Unnamed protein product</fullName>
    </submittedName>
</protein>
<evidence type="ECO:0000256" key="1">
    <source>
        <dbReference type="ARBA" id="ARBA00023125"/>
    </source>
</evidence>
<dbReference type="Pfam" id="PF00505">
    <property type="entry name" value="HMG_box"/>
    <property type="match status" value="1"/>
</dbReference>
<evidence type="ECO:0000256" key="3">
    <source>
        <dbReference type="SAM" id="MobiDB-lite"/>
    </source>
</evidence>
<feature type="domain" description="HMG box" evidence="4">
    <location>
        <begin position="81"/>
        <end position="149"/>
    </location>
</feature>
<dbReference type="AlphaFoldDB" id="A0A9W6TE03"/>
<comment type="caution">
    <text evidence="5">The sequence shown here is derived from an EMBL/GenBank/DDBJ whole genome shotgun (WGS) entry which is preliminary data.</text>
</comment>
<reference evidence="5" key="1">
    <citation type="submission" date="2023-04" db="EMBL/GenBank/DDBJ databases">
        <title>Phytophthora lilii NBRC 32176.</title>
        <authorList>
            <person name="Ichikawa N."/>
            <person name="Sato H."/>
            <person name="Tonouchi N."/>
        </authorList>
    </citation>
    <scope>NUCLEOTIDE SEQUENCE</scope>
    <source>
        <strain evidence="5">NBRC 32176</strain>
    </source>
</reference>
<dbReference type="PANTHER" id="PTHR48112">
    <property type="entry name" value="HIGH MOBILITY GROUP PROTEIN DSP1"/>
    <property type="match status" value="1"/>
</dbReference>
<dbReference type="Proteomes" id="UP001165083">
    <property type="component" value="Unassembled WGS sequence"/>
</dbReference>
<feature type="compositionally biased region" description="Basic and acidic residues" evidence="3">
    <location>
        <begin position="251"/>
        <end position="267"/>
    </location>
</feature>
<feature type="region of interest" description="Disordered" evidence="3">
    <location>
        <begin position="251"/>
        <end position="289"/>
    </location>
</feature>